<reference evidence="8" key="1">
    <citation type="submission" date="2016-12" db="EMBL/GenBank/DDBJ databases">
        <authorList>
            <person name="Varghese N."/>
            <person name="Submissions S."/>
        </authorList>
    </citation>
    <scope>NUCLEOTIDE SEQUENCE [LARGE SCALE GENOMIC DNA]</scope>
    <source>
        <strain evidence="8">DSM 16779</strain>
    </source>
</reference>
<evidence type="ECO:0000313" key="8">
    <source>
        <dbReference type="Proteomes" id="UP000184782"/>
    </source>
</evidence>
<evidence type="ECO:0000256" key="2">
    <source>
        <dbReference type="ARBA" id="ARBA00013064"/>
    </source>
</evidence>
<feature type="active site" description="Proton donor" evidence="5">
    <location>
        <position position="121"/>
    </location>
</feature>
<dbReference type="GO" id="GO:0004725">
    <property type="term" value="F:protein tyrosine phosphatase activity"/>
    <property type="evidence" value="ECO:0007669"/>
    <property type="project" value="UniProtKB-EC"/>
</dbReference>
<evidence type="ECO:0000256" key="4">
    <source>
        <dbReference type="ARBA" id="ARBA00022912"/>
    </source>
</evidence>
<feature type="active site" description="Nucleophile" evidence="5">
    <location>
        <position position="7"/>
    </location>
</feature>
<dbReference type="Proteomes" id="UP000184782">
    <property type="component" value="Unassembled WGS sequence"/>
</dbReference>
<dbReference type="Pfam" id="PF01451">
    <property type="entry name" value="LMWPc"/>
    <property type="match status" value="1"/>
</dbReference>
<dbReference type="RefSeq" id="WP_074230231.1">
    <property type="nucleotide sequence ID" value="NZ_FSRQ01000001.1"/>
</dbReference>
<dbReference type="STRING" id="59733.SAMN05421769_1045"/>
<organism evidence="7 8">
    <name type="scientific">Chryseobacterium scophthalmum</name>
    <dbReference type="NCBI Taxonomy" id="59733"/>
    <lineage>
        <taxon>Bacteria</taxon>
        <taxon>Pseudomonadati</taxon>
        <taxon>Bacteroidota</taxon>
        <taxon>Flavobacteriia</taxon>
        <taxon>Flavobacteriales</taxon>
        <taxon>Weeksellaceae</taxon>
        <taxon>Chryseobacterium group</taxon>
        <taxon>Chryseobacterium</taxon>
    </lineage>
</organism>
<dbReference type="Gene3D" id="3.40.50.2300">
    <property type="match status" value="1"/>
</dbReference>
<dbReference type="InterPro" id="IPR017867">
    <property type="entry name" value="Tyr_phospatase_low_mol_wt"/>
</dbReference>
<feature type="domain" description="Phosphotyrosine protein phosphatase I" evidence="6">
    <location>
        <begin position="1"/>
        <end position="147"/>
    </location>
</feature>
<dbReference type="CDD" id="cd16343">
    <property type="entry name" value="LMWPTP"/>
    <property type="match status" value="1"/>
</dbReference>
<sequence>MKILMVCLGNICRSPLAEGIMRSKLPEDFIVDSAGTIDMHQGSNPDKRSVKTAAKYGIDISKQLSRPITTEDLNQFDKIYCMDLSNLKNVISLAQNEEQRSKISLLMEAADLNHASGEVPDPYWDGIDGFEKVYHQLDEACEKIAEKLLISKTQNS</sequence>
<dbReference type="EC" id="3.1.3.48" evidence="2"/>
<accession>A0A1N6F6Q1</accession>
<evidence type="ECO:0000256" key="5">
    <source>
        <dbReference type="PIRSR" id="PIRSR617867-1"/>
    </source>
</evidence>
<dbReference type="InterPro" id="IPR023485">
    <property type="entry name" value="Ptyr_pPase"/>
</dbReference>
<dbReference type="OrthoDB" id="9784339at2"/>
<comment type="similarity">
    <text evidence="1">Belongs to the low molecular weight phosphotyrosine protein phosphatase family.</text>
</comment>
<dbReference type="PANTHER" id="PTHR11717">
    <property type="entry name" value="LOW MOLECULAR WEIGHT PROTEIN TYROSINE PHOSPHATASE"/>
    <property type="match status" value="1"/>
</dbReference>
<proteinExistence type="inferred from homology"/>
<evidence type="ECO:0000313" key="7">
    <source>
        <dbReference type="EMBL" id="SIN90963.1"/>
    </source>
</evidence>
<dbReference type="InterPro" id="IPR050438">
    <property type="entry name" value="LMW_PTPase"/>
</dbReference>
<dbReference type="AlphaFoldDB" id="A0A1N6F6Q1"/>
<name>A0A1N6F6Q1_9FLAO</name>
<protein>
    <recommendedName>
        <fullName evidence="2">protein-tyrosine-phosphatase</fullName>
        <ecNumber evidence="2">3.1.3.48</ecNumber>
    </recommendedName>
</protein>
<dbReference type="SMART" id="SM00226">
    <property type="entry name" value="LMWPc"/>
    <property type="match status" value="1"/>
</dbReference>
<dbReference type="InterPro" id="IPR036196">
    <property type="entry name" value="Ptyr_pPase_sf"/>
</dbReference>
<evidence type="ECO:0000259" key="6">
    <source>
        <dbReference type="SMART" id="SM00226"/>
    </source>
</evidence>
<dbReference type="SUPFAM" id="SSF52788">
    <property type="entry name" value="Phosphotyrosine protein phosphatases I"/>
    <property type="match status" value="1"/>
</dbReference>
<keyword evidence="3" id="KW-0378">Hydrolase</keyword>
<feature type="active site" description="Nucleophile" evidence="5">
    <location>
        <position position="13"/>
    </location>
</feature>
<evidence type="ECO:0000256" key="1">
    <source>
        <dbReference type="ARBA" id="ARBA00011063"/>
    </source>
</evidence>
<keyword evidence="4" id="KW-0904">Protein phosphatase</keyword>
<dbReference type="EMBL" id="FSRQ01000001">
    <property type="protein sequence ID" value="SIN90963.1"/>
    <property type="molecule type" value="Genomic_DNA"/>
</dbReference>
<evidence type="ECO:0000256" key="3">
    <source>
        <dbReference type="ARBA" id="ARBA00022801"/>
    </source>
</evidence>
<gene>
    <name evidence="7" type="ORF">SAMN05421769_1045</name>
</gene>
<dbReference type="PANTHER" id="PTHR11717:SF7">
    <property type="entry name" value="LOW MOLECULAR WEIGHT PHOSPHOTYROSINE PROTEIN PHOSPHATASE"/>
    <property type="match status" value="1"/>
</dbReference>
<dbReference type="PRINTS" id="PR00719">
    <property type="entry name" value="LMWPTPASE"/>
</dbReference>
<keyword evidence="8" id="KW-1185">Reference proteome</keyword>